<keyword evidence="2" id="KW-0328">Glycosyltransferase</keyword>
<protein>
    <recommendedName>
        <fullName evidence="6">Glycosyl transferase family 25 domain-containing protein</fullName>
    </recommendedName>
</protein>
<feature type="compositionally biased region" description="Basic and acidic residues" evidence="4">
    <location>
        <begin position="565"/>
        <end position="586"/>
    </location>
</feature>
<dbReference type="OrthoDB" id="47375at2759"/>
<keyword evidence="3" id="KW-0808">Transferase</keyword>
<dbReference type="OMA" id="QRVYHYV"/>
<dbReference type="HOGENOM" id="CLU_024037_2_0_1"/>
<dbReference type="PROSITE" id="PS51257">
    <property type="entry name" value="PROKAR_LIPOPROTEIN"/>
    <property type="match status" value="1"/>
</dbReference>
<feature type="compositionally biased region" description="Low complexity" evidence="4">
    <location>
        <begin position="595"/>
        <end position="611"/>
    </location>
</feature>
<dbReference type="InterPro" id="IPR029044">
    <property type="entry name" value="Nucleotide-diphossugar_trans"/>
</dbReference>
<evidence type="ECO:0000256" key="4">
    <source>
        <dbReference type="SAM" id="MobiDB-lite"/>
    </source>
</evidence>
<dbReference type="PANTHER" id="PTHR10730:SF53">
    <property type="entry name" value="GLYCOSYLTRANSFERASE 25 FAMILY MEMBER"/>
    <property type="match status" value="1"/>
</dbReference>
<feature type="signal peptide" evidence="5">
    <location>
        <begin position="1"/>
        <end position="24"/>
    </location>
</feature>
<accession>E9H0V8</accession>
<dbReference type="CDD" id="cd06532">
    <property type="entry name" value="Glyco_transf_25"/>
    <property type="match status" value="1"/>
</dbReference>
<evidence type="ECO:0000256" key="5">
    <source>
        <dbReference type="SAM" id="SignalP"/>
    </source>
</evidence>
<name>E9H0V8_DAPPU</name>
<dbReference type="InterPro" id="IPR050757">
    <property type="entry name" value="Collagen_mod_GT25"/>
</dbReference>
<dbReference type="Pfam" id="PF03452">
    <property type="entry name" value="Anp1"/>
    <property type="match status" value="1"/>
</dbReference>
<proteinExistence type="inferred from homology"/>
<feature type="chain" id="PRO_5003237899" description="Glycosyl transferase family 25 domain-containing protein" evidence="5">
    <location>
        <begin position="25"/>
        <end position="623"/>
    </location>
</feature>
<evidence type="ECO:0000313" key="7">
    <source>
        <dbReference type="EMBL" id="EFX74634.1"/>
    </source>
</evidence>
<dbReference type="Proteomes" id="UP000000305">
    <property type="component" value="Unassembled WGS sequence"/>
</dbReference>
<dbReference type="KEGG" id="dpx:DAPPUDRAFT_199801"/>
<dbReference type="Gene3D" id="3.90.550.10">
    <property type="entry name" value="Spore Coat Polysaccharide Biosynthesis Protein SpsA, Chain A"/>
    <property type="match status" value="1"/>
</dbReference>
<evidence type="ECO:0000256" key="3">
    <source>
        <dbReference type="ARBA" id="ARBA00022679"/>
    </source>
</evidence>
<feature type="domain" description="Glycosyl transferase family 25" evidence="6">
    <location>
        <begin position="322"/>
        <end position="503"/>
    </location>
</feature>
<keyword evidence="8" id="KW-1185">Reference proteome</keyword>
<evidence type="ECO:0000259" key="6">
    <source>
        <dbReference type="Pfam" id="PF01755"/>
    </source>
</evidence>
<evidence type="ECO:0000313" key="8">
    <source>
        <dbReference type="Proteomes" id="UP000000305"/>
    </source>
</evidence>
<dbReference type="FunCoup" id="E9H0V8">
    <property type="interactions" value="331"/>
</dbReference>
<gene>
    <name evidence="7" type="ORF">DAPPUDRAFT_199801</name>
</gene>
<dbReference type="SUPFAM" id="SSF53448">
    <property type="entry name" value="Nucleotide-diphospho-sugar transferases"/>
    <property type="match status" value="1"/>
</dbReference>
<organism evidence="7 8">
    <name type="scientific">Daphnia pulex</name>
    <name type="common">Water flea</name>
    <dbReference type="NCBI Taxonomy" id="6669"/>
    <lineage>
        <taxon>Eukaryota</taxon>
        <taxon>Metazoa</taxon>
        <taxon>Ecdysozoa</taxon>
        <taxon>Arthropoda</taxon>
        <taxon>Crustacea</taxon>
        <taxon>Branchiopoda</taxon>
        <taxon>Diplostraca</taxon>
        <taxon>Cladocera</taxon>
        <taxon>Anomopoda</taxon>
        <taxon>Daphniidae</taxon>
        <taxon>Daphnia</taxon>
    </lineage>
</organism>
<dbReference type="GO" id="GO:0050211">
    <property type="term" value="F:procollagen galactosyltransferase activity"/>
    <property type="evidence" value="ECO:0000318"/>
    <property type="project" value="GO_Central"/>
</dbReference>
<dbReference type="EMBL" id="GL732582">
    <property type="protein sequence ID" value="EFX74634.1"/>
    <property type="molecule type" value="Genomic_DNA"/>
</dbReference>
<sequence>MKTSIGEFITVGLCVFLFASCTQATFRDDPTVLVTLLVRNKAHTLPYFLKLFEELDYPKNRLTLWIKSDQNQDQSLEIMNKWVSSVEKSYHHIYHELTTTSPSAVDDKIPTNWTEERFKHIINLREEALDKGRELWADFVWFVDCDVFLTNNQTLKIMVNTNYPVVAPMLDTLSLYSNYWCGMGLDYYYRRTDEYKPIRERENKGCHRVIVVHSCFMVDLRQVESQRLTFKPDKINGYNGPHDDVITFAISGYWTDVPVYICNQIKFGYLLSPLDETMTIEDDYAQLTNIMLEASVDFPTMSAHQQLTEFVTPPVKSTLGFDEIFLINLERRPERRQRMEWSLNQLGLQHKLINAVDGKSLNDSYVASLGIRMLPNFADPYHHRAMTMGEIGCFLSHYAIWQEIVDRQLSSSIIFEDDIRFESNFVKKLADLVNEVDRLQVDWDLIYLGRKRLKHENETWVEGGQLLVNVEYSYWTLSYILSKRGAEKLLKGEPFGQLVPVDEYLPIMFDRHPESRWREAFPNRNLKAFSIAPLLVYPTHYTGEAGYISDTESSEIVPDSVRNASGKDAKTGKGSKEIEIEDKTPKVELPALGETGSVTDTTSAASSSSSTIEEIGKEFHSEL</sequence>
<dbReference type="Pfam" id="PF01755">
    <property type="entry name" value="Glyco_transf_25"/>
    <property type="match status" value="1"/>
</dbReference>
<dbReference type="AlphaFoldDB" id="E9H0V8"/>
<reference evidence="7 8" key="1">
    <citation type="journal article" date="2011" name="Science">
        <title>The ecoresponsive genome of Daphnia pulex.</title>
        <authorList>
            <person name="Colbourne J.K."/>
            <person name="Pfrender M.E."/>
            <person name="Gilbert D."/>
            <person name="Thomas W.K."/>
            <person name="Tucker A."/>
            <person name="Oakley T.H."/>
            <person name="Tokishita S."/>
            <person name="Aerts A."/>
            <person name="Arnold G.J."/>
            <person name="Basu M.K."/>
            <person name="Bauer D.J."/>
            <person name="Caceres C.E."/>
            <person name="Carmel L."/>
            <person name="Casola C."/>
            <person name="Choi J.H."/>
            <person name="Detter J.C."/>
            <person name="Dong Q."/>
            <person name="Dusheyko S."/>
            <person name="Eads B.D."/>
            <person name="Frohlich T."/>
            <person name="Geiler-Samerotte K.A."/>
            <person name="Gerlach D."/>
            <person name="Hatcher P."/>
            <person name="Jogdeo S."/>
            <person name="Krijgsveld J."/>
            <person name="Kriventseva E.V."/>
            <person name="Kultz D."/>
            <person name="Laforsch C."/>
            <person name="Lindquist E."/>
            <person name="Lopez J."/>
            <person name="Manak J.R."/>
            <person name="Muller J."/>
            <person name="Pangilinan J."/>
            <person name="Patwardhan R.P."/>
            <person name="Pitluck S."/>
            <person name="Pritham E.J."/>
            <person name="Rechtsteiner A."/>
            <person name="Rho M."/>
            <person name="Rogozin I.B."/>
            <person name="Sakarya O."/>
            <person name="Salamov A."/>
            <person name="Schaack S."/>
            <person name="Shapiro H."/>
            <person name="Shiga Y."/>
            <person name="Skalitzky C."/>
            <person name="Smith Z."/>
            <person name="Souvorov A."/>
            <person name="Sung W."/>
            <person name="Tang Z."/>
            <person name="Tsuchiya D."/>
            <person name="Tu H."/>
            <person name="Vos H."/>
            <person name="Wang M."/>
            <person name="Wolf Y.I."/>
            <person name="Yamagata H."/>
            <person name="Yamada T."/>
            <person name="Ye Y."/>
            <person name="Shaw J.R."/>
            <person name="Andrews J."/>
            <person name="Crease T.J."/>
            <person name="Tang H."/>
            <person name="Lucas S.M."/>
            <person name="Robertson H.M."/>
            <person name="Bork P."/>
            <person name="Koonin E.V."/>
            <person name="Zdobnov E.M."/>
            <person name="Grigoriev I.V."/>
            <person name="Lynch M."/>
            <person name="Boore J.L."/>
        </authorList>
    </citation>
    <scope>NUCLEOTIDE SEQUENCE [LARGE SCALE GENOMIC DNA]</scope>
</reference>
<dbReference type="InParanoid" id="E9H0V8"/>
<feature type="region of interest" description="Disordered" evidence="4">
    <location>
        <begin position="561"/>
        <end position="623"/>
    </location>
</feature>
<comment type="similarity">
    <text evidence="1">Belongs to the glycosyltransferase 25 family.</text>
</comment>
<evidence type="ECO:0000256" key="1">
    <source>
        <dbReference type="ARBA" id="ARBA00006721"/>
    </source>
</evidence>
<dbReference type="eggNOG" id="KOG4179">
    <property type="taxonomic scope" value="Eukaryota"/>
</dbReference>
<dbReference type="PANTHER" id="PTHR10730">
    <property type="entry name" value="PROCOLLAGEN-LYSINE,2-OXOGLUTARATE 5-DIOXYGENASE/GLYCOSYLTRANSFERASE 25 FAMILY MEMBER"/>
    <property type="match status" value="1"/>
</dbReference>
<dbReference type="InterPro" id="IPR002654">
    <property type="entry name" value="Glyco_trans_25"/>
</dbReference>
<keyword evidence="5" id="KW-0732">Signal</keyword>
<evidence type="ECO:0000256" key="2">
    <source>
        <dbReference type="ARBA" id="ARBA00022676"/>
    </source>
</evidence>
<dbReference type="STRING" id="6669.E9H0V8"/>
<feature type="compositionally biased region" description="Basic and acidic residues" evidence="4">
    <location>
        <begin position="614"/>
        <end position="623"/>
    </location>
</feature>